<evidence type="ECO:0000313" key="1">
    <source>
        <dbReference type="EMBL" id="QEP34284.1"/>
    </source>
</evidence>
<dbReference type="Gene3D" id="3.40.30.10">
    <property type="entry name" value="Glutaredoxin"/>
    <property type="match status" value="1"/>
</dbReference>
<dbReference type="Proteomes" id="UP000322726">
    <property type="component" value="Chromosome"/>
</dbReference>
<dbReference type="SUPFAM" id="SSF52833">
    <property type="entry name" value="Thioredoxin-like"/>
    <property type="match status" value="1"/>
</dbReference>
<evidence type="ECO:0000313" key="2">
    <source>
        <dbReference type="Proteomes" id="UP000322726"/>
    </source>
</evidence>
<gene>
    <name evidence="1" type="ORF">APAC_1162</name>
</gene>
<dbReference type="InterPro" id="IPR033954">
    <property type="entry name" value="DiS-bond_Isoase_DsbC/G"/>
</dbReference>
<dbReference type="PANTHER" id="PTHR35272:SF3">
    <property type="entry name" value="THIOL:DISULFIDE INTERCHANGE PROTEIN DSBC"/>
    <property type="match status" value="1"/>
</dbReference>
<dbReference type="RefSeq" id="WP_130233228.1">
    <property type="nucleotide sequence ID" value="NZ_BMEF01000029.1"/>
</dbReference>
<name>A0A5C2HBX0_9BACT</name>
<sequence>MLKNTKKLIIASSLITSSLLAQTELSDSQIKQMENLNIFKKSGISITKGLDADSVYILNIKAQNAVDTVYLTKDKKYLISGDVLDVNNGMPLTMPVDVSILKGKEAFTFGTGSDEYILFTDPECPYCRKFESYFPQIEDKVKIRVFYYPLDFHKNAYDLSLFIMAQENAKDRLNAMLNVTAKDEEFKNHKFKPAQKEKLSKKLDENIELALQMGVQGTPAMFDLKGNKIVWVNILRKYGINVR</sequence>
<dbReference type="OrthoDB" id="9800545at2"/>
<dbReference type="PANTHER" id="PTHR35272">
    <property type="entry name" value="THIOL:DISULFIDE INTERCHANGE PROTEIN DSBC-RELATED"/>
    <property type="match status" value="1"/>
</dbReference>
<dbReference type="KEGG" id="apai:APAC_1162"/>
<keyword evidence="2" id="KW-1185">Reference proteome</keyword>
<proteinExistence type="predicted"/>
<protein>
    <submittedName>
        <fullName evidence="1">Thiol:disulfide interchange protein</fullName>
    </submittedName>
</protein>
<dbReference type="InterPro" id="IPR051470">
    <property type="entry name" value="Thiol:disulfide_interchange"/>
</dbReference>
<dbReference type="InterPro" id="IPR036249">
    <property type="entry name" value="Thioredoxin-like_sf"/>
</dbReference>
<reference evidence="1" key="1">
    <citation type="submission" date="2019-09" db="EMBL/GenBank/DDBJ databases">
        <title>Complete genome sequencing of four Arcobacter species reveals a diverse suite of mobile elements.</title>
        <authorList>
            <person name="Miller W.G."/>
            <person name="Yee E."/>
            <person name="Bono J.L."/>
        </authorList>
    </citation>
    <scope>NUCLEOTIDE SEQUENCE [LARGE SCALE GENOMIC DNA]</scope>
    <source>
        <strain evidence="1">LMG 26638</strain>
    </source>
</reference>
<dbReference type="CDD" id="cd03020">
    <property type="entry name" value="DsbA_DsbC_DsbG"/>
    <property type="match status" value="1"/>
</dbReference>
<dbReference type="AlphaFoldDB" id="A0A5C2HBX0"/>
<dbReference type="InterPro" id="IPR012336">
    <property type="entry name" value="Thioredoxin-like_fold"/>
</dbReference>
<dbReference type="Pfam" id="PF13098">
    <property type="entry name" value="Thioredoxin_2"/>
    <property type="match status" value="1"/>
</dbReference>
<organism evidence="1 2">
    <name type="scientific">Malaciobacter pacificus</name>
    <dbReference type="NCBI Taxonomy" id="1080223"/>
    <lineage>
        <taxon>Bacteria</taxon>
        <taxon>Pseudomonadati</taxon>
        <taxon>Campylobacterota</taxon>
        <taxon>Epsilonproteobacteria</taxon>
        <taxon>Campylobacterales</taxon>
        <taxon>Arcobacteraceae</taxon>
        <taxon>Malaciobacter</taxon>
    </lineage>
</organism>
<dbReference type="EMBL" id="CP035928">
    <property type="protein sequence ID" value="QEP34284.1"/>
    <property type="molecule type" value="Genomic_DNA"/>
</dbReference>
<accession>A0A5C2HBX0</accession>
<reference evidence="1" key="2">
    <citation type="submission" date="2019-09" db="EMBL/GenBank/DDBJ databases">
        <title>Taxonomic note: a critical rebuttal of the proposed division of the genus Arcobacter into six genera, emended descriptions of Arcobacter anaerophilus and the genus Arcobacter, and an assessment of genus-level boundaries for Epsilonproteobacteria using in silico genomic comparator tools.</title>
        <authorList>
            <person name="On S.L.W."/>
            <person name="Miller W.G."/>
            <person name="Biggs P."/>
            <person name="Cornelius A."/>
            <person name="Vandamme P."/>
        </authorList>
    </citation>
    <scope>NUCLEOTIDE SEQUENCE [LARGE SCALE GENOMIC DNA]</scope>
    <source>
        <strain evidence="1">LMG 26638</strain>
    </source>
</reference>